<evidence type="ECO:0000313" key="1">
    <source>
        <dbReference type="EMBL" id="ARW58315.1"/>
    </source>
</evidence>
<proteinExistence type="predicted"/>
<dbReference type="Proteomes" id="UP000228854">
    <property type="component" value="Segment"/>
</dbReference>
<gene>
    <name evidence="1" type="ORF">CPS1_25</name>
</gene>
<name>A0A2D0WXX3_9CAUD</name>
<keyword evidence="2" id="KW-1185">Reference proteome</keyword>
<reference evidence="1 2" key="1">
    <citation type="submission" date="2017-04" db="EMBL/GenBank/DDBJ databases">
        <title>Complete genome sequences of Clostridium perfringens bacteriophage CPS1.</title>
        <authorList>
            <person name="Ha E."/>
            <person name="Ryu S."/>
        </authorList>
    </citation>
    <scope>NUCLEOTIDE SEQUENCE [LARGE SCALE GENOMIC DNA]</scope>
</reference>
<protein>
    <submittedName>
        <fullName evidence="1">Uncharacterized protein</fullName>
    </submittedName>
</protein>
<dbReference type="EMBL" id="KY996523">
    <property type="protein sequence ID" value="ARW58315.1"/>
    <property type="molecule type" value="Genomic_DNA"/>
</dbReference>
<evidence type="ECO:0000313" key="2">
    <source>
        <dbReference type="Proteomes" id="UP000228854"/>
    </source>
</evidence>
<sequence>MRQIKIVATMNLSCVEREEAVNIHLKELHDKEYAVKKVDYDNKSQNVYNII</sequence>
<accession>A0A2D0WXX3</accession>
<organism evidence="1 2">
    <name type="scientific">Clostridium phage CPS1</name>
    <dbReference type="NCBI Taxonomy" id="1983541"/>
    <lineage>
        <taxon>Viruses</taxon>
        <taxon>Duplodnaviria</taxon>
        <taxon>Heunggongvirae</taxon>
        <taxon>Uroviricota</taxon>
        <taxon>Caudoviricetes</taxon>
        <taxon>Guelinviridae</taxon>
        <taxon>Denniswatsonvirinae</taxon>
        <taxon>Gregsiragusavirus</taxon>
        <taxon>Gregsiragusavirus CPS1</taxon>
    </lineage>
</organism>